<sequence length="140" mass="16472">MLRINSALTKYQPQNTCTIDPGLTTFYIKAKFCPKFLQQIDTFRIERNNIARMVDFFADEYNTKRMIRIAEFEHWFETVYTRPLNVLHDPTYVESGEPKRPLTAHSKPNFGGHVLVGFDVKKISTNQLYIHKKTKMNIQN</sequence>
<evidence type="ECO:0000313" key="2">
    <source>
        <dbReference type="WBParaSite" id="nRc.2.0.1.t41538-RA"/>
    </source>
</evidence>
<name>A0A915KRZ7_ROMCU</name>
<protein>
    <submittedName>
        <fullName evidence="2">Uncharacterized protein</fullName>
    </submittedName>
</protein>
<dbReference type="Proteomes" id="UP000887565">
    <property type="component" value="Unplaced"/>
</dbReference>
<keyword evidence="1" id="KW-1185">Reference proteome</keyword>
<dbReference type="AlphaFoldDB" id="A0A915KRZ7"/>
<organism evidence="1 2">
    <name type="scientific">Romanomermis culicivorax</name>
    <name type="common">Nematode worm</name>
    <dbReference type="NCBI Taxonomy" id="13658"/>
    <lineage>
        <taxon>Eukaryota</taxon>
        <taxon>Metazoa</taxon>
        <taxon>Ecdysozoa</taxon>
        <taxon>Nematoda</taxon>
        <taxon>Enoplea</taxon>
        <taxon>Dorylaimia</taxon>
        <taxon>Mermithida</taxon>
        <taxon>Mermithoidea</taxon>
        <taxon>Mermithidae</taxon>
        <taxon>Romanomermis</taxon>
    </lineage>
</organism>
<reference evidence="2" key="1">
    <citation type="submission" date="2022-11" db="UniProtKB">
        <authorList>
            <consortium name="WormBaseParasite"/>
        </authorList>
    </citation>
    <scope>IDENTIFICATION</scope>
</reference>
<accession>A0A915KRZ7</accession>
<evidence type="ECO:0000313" key="1">
    <source>
        <dbReference type="Proteomes" id="UP000887565"/>
    </source>
</evidence>
<dbReference type="WBParaSite" id="nRc.2.0.1.t41538-RA">
    <property type="protein sequence ID" value="nRc.2.0.1.t41538-RA"/>
    <property type="gene ID" value="nRc.2.0.1.g41538"/>
</dbReference>
<proteinExistence type="predicted"/>